<dbReference type="InterPro" id="IPR001611">
    <property type="entry name" value="Leu-rich_rpt"/>
</dbReference>
<dbReference type="PANTHER" id="PTHR24369:SF212">
    <property type="entry name" value="LEUCINE-RICH REPEAT-CONTAINING PROTEIN 4B-LIKE"/>
    <property type="match status" value="1"/>
</dbReference>
<sequence length="835" mass="94375">MKAFFLVWGIFQSLGFVCSESCVQAQDYVCNQIPTGYPPGLSSLVFFVRNMGEINTTVFNYTNLSSVTSLTMTQSGITAIVPGAFAQFQSLMMLNLRNNDLSLITSDWFIHKEVLESLILTNNSITALNENSFAGLVGLLNLNLAQNQIRTITSDSFRFLIRLKHLDLSHNKLRHLSVDTLIPLNNTKILLHGNPWDCSCSVYEFSLYLRELQKTSLLQNEMEVLCESPAHQRGRPVWNVSKCVNPVTDVALTTRNSQTLTPGSTNLSTIISLVVVLCALVLVICVLSVLYHRKQEQKHRVTIQPFPEEQESARHTQAHCRATSEISNKVESISCDQKRKQSNNRLLLRLDQTVLDSQIYQIYSTGIYQTREMTGRAKSAGPVLSRTDASGRRPDPEVADPGVWMVKDQEVHAGWTEQELEKLDGKNRRTESKEKEGKYEGKEEKKQVGKSEMEKKCRHVEKRDDEFVTTLKPGVKYEQNLEGGEKDEHALEGNVKDQGFLHTDDSVPSEEEYDSDDDEYNSSSSLSRSQPPQEHGDGFQPLGDVENMPYLTIGADPEKQSPDPEQICTKASTGQLNLRPIRRTLSWPPTAAQWKKQWAQTQQVLNVSPKLVFVTQYEYHIGMFPSGISSAIPENIPQASCSGFPKQQAQIKDLEHIHSLDPFMETGEFIDRSCIQALSSLTRDYVEINEGQPEMIKCHPPINSEAHSDLVTIKPLCEGISSEAANEVKMRSSKKKKTNQSPKDEQTQSISGRHPRRAERYGRKVLRDRQRDQSHSSSGAHPSGGSPSDDNLLVDNEYTFIDLLHEVVENHGRWTRDRWRQSHMNKQKMKQVAKF</sequence>
<feature type="domain" description="LRRCT" evidence="7">
    <location>
        <begin position="194"/>
        <end position="244"/>
    </location>
</feature>
<feature type="compositionally biased region" description="Acidic residues" evidence="4">
    <location>
        <begin position="507"/>
        <end position="520"/>
    </location>
</feature>
<evidence type="ECO:0000256" key="2">
    <source>
        <dbReference type="ARBA" id="ARBA00022729"/>
    </source>
</evidence>
<evidence type="ECO:0000259" key="7">
    <source>
        <dbReference type="SMART" id="SM00082"/>
    </source>
</evidence>
<dbReference type="PROSITE" id="PS51450">
    <property type="entry name" value="LRR"/>
    <property type="match status" value="1"/>
</dbReference>
<evidence type="ECO:0000256" key="3">
    <source>
        <dbReference type="ARBA" id="ARBA00022737"/>
    </source>
</evidence>
<feature type="compositionally biased region" description="Low complexity" evidence="4">
    <location>
        <begin position="775"/>
        <end position="788"/>
    </location>
</feature>
<feature type="region of interest" description="Disordered" evidence="4">
    <location>
        <begin position="377"/>
        <end position="400"/>
    </location>
</feature>
<dbReference type="SMART" id="SM00082">
    <property type="entry name" value="LRRCT"/>
    <property type="match status" value="1"/>
</dbReference>
<evidence type="ECO:0000256" key="5">
    <source>
        <dbReference type="SAM" id="Phobius"/>
    </source>
</evidence>
<keyword evidence="5" id="KW-0812">Transmembrane</keyword>
<organism evidence="8 9">
    <name type="scientific">Pangasianodon hypophthalmus</name>
    <name type="common">Striped catfish</name>
    <name type="synonym">Helicophagus hypophthalmus</name>
    <dbReference type="NCBI Taxonomy" id="310915"/>
    <lineage>
        <taxon>Eukaryota</taxon>
        <taxon>Metazoa</taxon>
        <taxon>Chordata</taxon>
        <taxon>Craniata</taxon>
        <taxon>Vertebrata</taxon>
        <taxon>Euteleostomi</taxon>
        <taxon>Actinopterygii</taxon>
        <taxon>Neopterygii</taxon>
        <taxon>Teleostei</taxon>
        <taxon>Ostariophysi</taxon>
        <taxon>Siluriformes</taxon>
        <taxon>Pangasiidae</taxon>
        <taxon>Pangasianodon</taxon>
    </lineage>
</organism>
<feature type="compositionally biased region" description="Basic and acidic residues" evidence="4">
    <location>
        <begin position="483"/>
        <end position="495"/>
    </location>
</feature>
<name>A0A5N5KDU3_PANHP</name>
<evidence type="ECO:0000256" key="1">
    <source>
        <dbReference type="ARBA" id="ARBA00022614"/>
    </source>
</evidence>
<keyword evidence="3" id="KW-0677">Repeat</keyword>
<reference evidence="8 9" key="1">
    <citation type="submission" date="2019-06" db="EMBL/GenBank/DDBJ databases">
        <title>A chromosome-scale genome assembly of the striped catfish, Pangasianodon hypophthalmus.</title>
        <authorList>
            <person name="Wen M."/>
            <person name="Zahm M."/>
            <person name="Roques C."/>
            <person name="Cabau C."/>
            <person name="Klopp C."/>
            <person name="Donnadieu C."/>
            <person name="Jouanno E."/>
            <person name="Avarre J.-C."/>
            <person name="Campet M."/>
            <person name="Ha T.T.T."/>
            <person name="Dugue R."/>
            <person name="Lampietro C."/>
            <person name="Louis A."/>
            <person name="Herpin A."/>
            <person name="Echchiki A."/>
            <person name="Berthelot C."/>
            <person name="Parey E."/>
            <person name="Roest-Crollius H."/>
            <person name="Braasch I."/>
            <person name="Postlethwait J."/>
            <person name="Bobe J."/>
            <person name="Montfort J."/>
            <person name="Bouchez O."/>
            <person name="Begum T."/>
            <person name="Schartl M."/>
            <person name="Guiguen Y."/>
        </authorList>
    </citation>
    <scope>NUCLEOTIDE SEQUENCE [LARGE SCALE GENOMIC DNA]</scope>
    <source>
        <strain evidence="8 9">Indonesia</strain>
        <tissue evidence="8">Blood</tissue>
    </source>
</reference>
<keyword evidence="1" id="KW-0433">Leucine-rich repeat</keyword>
<dbReference type="PANTHER" id="PTHR24369">
    <property type="entry name" value="ANTIGEN BSP, PUTATIVE-RELATED"/>
    <property type="match status" value="1"/>
</dbReference>
<dbReference type="SMART" id="SM00369">
    <property type="entry name" value="LRR_TYP"/>
    <property type="match status" value="5"/>
</dbReference>
<protein>
    <recommendedName>
        <fullName evidence="7">LRRCT domain-containing protein</fullName>
    </recommendedName>
</protein>
<dbReference type="SUPFAM" id="SSF52058">
    <property type="entry name" value="L domain-like"/>
    <property type="match status" value="1"/>
</dbReference>
<feature type="signal peptide" evidence="6">
    <location>
        <begin position="1"/>
        <end position="25"/>
    </location>
</feature>
<keyword evidence="5" id="KW-1133">Transmembrane helix</keyword>
<dbReference type="InterPro" id="IPR050541">
    <property type="entry name" value="LRR_TM_domain-containing"/>
</dbReference>
<evidence type="ECO:0000256" key="6">
    <source>
        <dbReference type="SAM" id="SignalP"/>
    </source>
</evidence>
<dbReference type="AlphaFoldDB" id="A0A5N5KDU3"/>
<feature type="compositionally biased region" description="Basic and acidic residues" evidence="4">
    <location>
        <begin position="419"/>
        <end position="461"/>
    </location>
</feature>
<feature type="compositionally biased region" description="Basic and acidic residues" evidence="4">
    <location>
        <begin position="758"/>
        <end position="774"/>
    </location>
</feature>
<dbReference type="Proteomes" id="UP000327468">
    <property type="component" value="Chromosome 24"/>
</dbReference>
<gene>
    <name evidence="8" type="ORF">PHYPO_G00140920</name>
</gene>
<feature type="region of interest" description="Disordered" evidence="4">
    <location>
        <begin position="478"/>
        <end position="549"/>
    </location>
</feature>
<dbReference type="EMBL" id="VFJC01000025">
    <property type="protein sequence ID" value="KAB5528501.1"/>
    <property type="molecule type" value="Genomic_DNA"/>
</dbReference>
<keyword evidence="5" id="KW-0472">Membrane</keyword>
<dbReference type="InterPro" id="IPR032675">
    <property type="entry name" value="LRR_dom_sf"/>
</dbReference>
<evidence type="ECO:0000256" key="4">
    <source>
        <dbReference type="SAM" id="MobiDB-lite"/>
    </source>
</evidence>
<feature type="transmembrane region" description="Helical" evidence="5">
    <location>
        <begin position="270"/>
        <end position="291"/>
    </location>
</feature>
<dbReference type="Gene3D" id="3.80.10.10">
    <property type="entry name" value="Ribonuclease Inhibitor"/>
    <property type="match status" value="1"/>
</dbReference>
<comment type="caution">
    <text evidence="8">The sequence shown here is derived from an EMBL/GenBank/DDBJ whole genome shotgun (WGS) entry which is preliminary data.</text>
</comment>
<keyword evidence="9" id="KW-1185">Reference proteome</keyword>
<dbReference type="GO" id="GO:0005886">
    <property type="term" value="C:plasma membrane"/>
    <property type="evidence" value="ECO:0007669"/>
    <property type="project" value="TreeGrafter"/>
</dbReference>
<evidence type="ECO:0000313" key="9">
    <source>
        <dbReference type="Proteomes" id="UP000327468"/>
    </source>
</evidence>
<proteinExistence type="predicted"/>
<accession>A0A5N5KDU3</accession>
<dbReference type="Pfam" id="PF13855">
    <property type="entry name" value="LRR_8"/>
    <property type="match status" value="2"/>
</dbReference>
<feature type="region of interest" description="Disordered" evidence="4">
    <location>
        <begin position="724"/>
        <end position="792"/>
    </location>
</feature>
<keyword evidence="2 6" id="KW-0732">Signal</keyword>
<dbReference type="InterPro" id="IPR000483">
    <property type="entry name" value="Cys-rich_flank_reg_C"/>
</dbReference>
<feature type="chain" id="PRO_5024431953" description="LRRCT domain-containing protein" evidence="6">
    <location>
        <begin position="26"/>
        <end position="835"/>
    </location>
</feature>
<evidence type="ECO:0000313" key="8">
    <source>
        <dbReference type="EMBL" id="KAB5528501.1"/>
    </source>
</evidence>
<feature type="region of interest" description="Disordered" evidence="4">
    <location>
        <begin position="415"/>
        <end position="461"/>
    </location>
</feature>
<dbReference type="InterPro" id="IPR003591">
    <property type="entry name" value="Leu-rich_rpt_typical-subtyp"/>
</dbReference>